<evidence type="ECO:0000313" key="19">
    <source>
        <dbReference type="Proteomes" id="UP000254425"/>
    </source>
</evidence>
<keyword evidence="5" id="KW-0274">FAD</keyword>
<dbReference type="Pfam" id="PF05199">
    <property type="entry name" value="GMC_oxred_C"/>
    <property type="match status" value="1"/>
</dbReference>
<dbReference type="GO" id="GO:0050660">
    <property type="term" value="F:flavin adenine dinucleotide binding"/>
    <property type="evidence" value="ECO:0007669"/>
    <property type="project" value="InterPro"/>
</dbReference>
<dbReference type="InterPro" id="IPR036188">
    <property type="entry name" value="FAD/NAD-bd_sf"/>
</dbReference>
<dbReference type="PROSITE" id="PS51318">
    <property type="entry name" value="TAT"/>
    <property type="match status" value="1"/>
</dbReference>
<keyword evidence="10" id="KW-0413">Isomerase</keyword>
<evidence type="ECO:0000256" key="11">
    <source>
        <dbReference type="ARBA" id="ARBA00038856"/>
    </source>
</evidence>
<dbReference type="EMBL" id="CP031320">
    <property type="protein sequence ID" value="AXK34791.1"/>
    <property type="molecule type" value="Genomic_DNA"/>
</dbReference>
<name>A0A345XT25_9ACTN</name>
<evidence type="ECO:0000256" key="8">
    <source>
        <dbReference type="ARBA" id="ARBA00023166"/>
    </source>
</evidence>
<keyword evidence="6" id="KW-0560">Oxidoreductase</keyword>
<dbReference type="Proteomes" id="UP000254425">
    <property type="component" value="Chromosome"/>
</dbReference>
<keyword evidence="9" id="KW-0753">Steroid metabolism</keyword>
<dbReference type="InterPro" id="IPR000172">
    <property type="entry name" value="GMC_OxRdtase_N"/>
</dbReference>
<dbReference type="InterPro" id="IPR007867">
    <property type="entry name" value="GMC_OxRtase_C"/>
</dbReference>
<dbReference type="Gene3D" id="3.30.410.10">
    <property type="entry name" value="Cholesterol Oxidase, domain 2"/>
    <property type="match status" value="1"/>
</dbReference>
<dbReference type="AlphaFoldDB" id="A0A345XT25"/>
<evidence type="ECO:0000256" key="15">
    <source>
        <dbReference type="ARBA" id="ARBA00049778"/>
    </source>
</evidence>
<evidence type="ECO:0000256" key="13">
    <source>
        <dbReference type="ARBA" id="ARBA00049723"/>
    </source>
</evidence>
<dbReference type="EC" id="5.3.3.1" evidence="11"/>
<dbReference type="InterPro" id="IPR052542">
    <property type="entry name" value="Cholesterol_Oxidase"/>
</dbReference>
<protein>
    <recommendedName>
        <fullName evidence="14">Cholesterol oxidase</fullName>
        <ecNumber evidence="13">1.1.3.6</ecNumber>
        <ecNumber evidence="11">5.3.3.1</ecNumber>
    </recommendedName>
    <alternativeName>
        <fullName evidence="15">Cholesterol isomerase</fullName>
    </alternativeName>
</protein>
<evidence type="ECO:0000256" key="9">
    <source>
        <dbReference type="ARBA" id="ARBA00023221"/>
    </source>
</evidence>
<dbReference type="SUPFAM" id="SSF51905">
    <property type="entry name" value="FAD/NAD(P)-binding domain"/>
    <property type="match status" value="1"/>
</dbReference>
<evidence type="ECO:0000256" key="7">
    <source>
        <dbReference type="ARBA" id="ARBA00023098"/>
    </source>
</evidence>
<reference evidence="18 19" key="1">
    <citation type="submission" date="2018-07" db="EMBL/GenBank/DDBJ databases">
        <title>Draft genome of the type strain Streptomyces armeniacus ATCC 15676.</title>
        <authorList>
            <person name="Labana P."/>
            <person name="Gosse J.T."/>
            <person name="Boddy C.N."/>
        </authorList>
    </citation>
    <scope>NUCLEOTIDE SEQUENCE [LARGE SCALE GENOMIC DNA]</scope>
    <source>
        <strain evidence="18 19">ATCC 15676</strain>
    </source>
</reference>
<evidence type="ECO:0000256" key="2">
    <source>
        <dbReference type="ARBA" id="ARBA00010790"/>
    </source>
</evidence>
<comment type="cofactor">
    <cofactor evidence="1">
        <name>FAD</name>
        <dbReference type="ChEBI" id="CHEBI:57692"/>
    </cofactor>
</comment>
<sequence>MLPSPGAGSGPQHRSGSRTRRTFLSAAAGLGAAGLLSAPREAAAAAHGRVRLTREEHRAVVIGSGFGGGVAALRLAQAGVPVTVLERGRRWPTGPNAETFPHAARPDKRALWYGTLPAAVRPLASLVGMPLDFGPYAGLLEPVLGDNVLALCAAGVGGGSLVYQGMTLQPSEAVFATWLPGLLDYGRMDRVHYPRVARMLRAATAPDELVRTPNYRVARIFADHVRRAGHGLEKIPMPIDWDYALAELRGEMKPSYTNGDCVLGVNNGGKHSVDVTYLKHAEATGRVTVATHHHVTSVARARDGRWETYVDRTDDSGRLLEQKILTSPALVMAAGSVNTSRLLVRAAATGTVPDLPDGLGEGWGTNGDRIYTWTDLRDDFGAVQGGPVVYGSKDWADPATANTLTQASFPPLGLNTRTTLLFGMGVSEGRGRFRYDSLSDSVSLHWPRGGDAASHRQLQRRVAAVTRGLGVVTDTNALVNTTLHPLGGAPMGTVCDAAGRVRGQRGLYVLDGALIPGTTGACNPSMTIAAVAEQALDTIAAEDVGTVV</sequence>
<organism evidence="18 19">
    <name type="scientific">Streptomyces armeniacus</name>
    <dbReference type="NCBI Taxonomy" id="83291"/>
    <lineage>
        <taxon>Bacteria</taxon>
        <taxon>Bacillati</taxon>
        <taxon>Actinomycetota</taxon>
        <taxon>Actinomycetes</taxon>
        <taxon>Kitasatosporales</taxon>
        <taxon>Streptomycetaceae</taxon>
        <taxon>Streptomyces</taxon>
    </lineage>
</organism>
<feature type="domain" description="Glucose-methanol-choline oxidoreductase C-terminal" evidence="17">
    <location>
        <begin position="476"/>
        <end position="532"/>
    </location>
</feature>
<keyword evidence="19" id="KW-1185">Reference proteome</keyword>
<evidence type="ECO:0000259" key="17">
    <source>
        <dbReference type="Pfam" id="PF05199"/>
    </source>
</evidence>
<dbReference type="SUPFAM" id="SSF54373">
    <property type="entry name" value="FAD-linked reductases, C-terminal domain"/>
    <property type="match status" value="1"/>
</dbReference>
<evidence type="ECO:0000259" key="16">
    <source>
        <dbReference type="Pfam" id="PF00732"/>
    </source>
</evidence>
<evidence type="ECO:0000256" key="1">
    <source>
        <dbReference type="ARBA" id="ARBA00001974"/>
    </source>
</evidence>
<dbReference type="Pfam" id="PF13450">
    <property type="entry name" value="NAD_binding_8"/>
    <property type="match status" value="1"/>
</dbReference>
<dbReference type="PANTHER" id="PTHR47470">
    <property type="entry name" value="CHOLESTEROL OXIDASE"/>
    <property type="match status" value="1"/>
</dbReference>
<evidence type="ECO:0000256" key="10">
    <source>
        <dbReference type="ARBA" id="ARBA00023235"/>
    </source>
</evidence>
<dbReference type="Gene3D" id="3.50.50.60">
    <property type="entry name" value="FAD/NAD(P)-binding domain"/>
    <property type="match status" value="1"/>
</dbReference>
<accession>A0A345XT25</accession>
<comment type="pathway">
    <text evidence="12">Steroid metabolism; cholesterol degradation.</text>
</comment>
<evidence type="ECO:0000256" key="4">
    <source>
        <dbReference type="ARBA" id="ARBA00022630"/>
    </source>
</evidence>
<dbReference type="Pfam" id="PF00732">
    <property type="entry name" value="GMC_oxred_N"/>
    <property type="match status" value="1"/>
</dbReference>
<dbReference type="InterPro" id="IPR006311">
    <property type="entry name" value="TAT_signal"/>
</dbReference>
<evidence type="ECO:0000256" key="14">
    <source>
        <dbReference type="ARBA" id="ARBA00049744"/>
    </source>
</evidence>
<dbReference type="GO" id="GO:0008203">
    <property type="term" value="P:cholesterol metabolic process"/>
    <property type="evidence" value="ECO:0007669"/>
    <property type="project" value="UniProtKB-KW"/>
</dbReference>
<evidence type="ECO:0000313" key="18">
    <source>
        <dbReference type="EMBL" id="AXK34791.1"/>
    </source>
</evidence>
<keyword evidence="4" id="KW-0285">Flavoprotein</keyword>
<evidence type="ECO:0000256" key="3">
    <source>
        <dbReference type="ARBA" id="ARBA00022548"/>
    </source>
</evidence>
<keyword evidence="8" id="KW-1207">Sterol metabolism</keyword>
<keyword evidence="7" id="KW-0443">Lipid metabolism</keyword>
<feature type="domain" description="Glucose-methanol-choline oxidoreductase N-terminal" evidence="16">
    <location>
        <begin position="147"/>
        <end position="347"/>
    </location>
</feature>
<dbReference type="EC" id="1.1.3.6" evidence="13"/>
<proteinExistence type="inferred from homology"/>
<dbReference type="GO" id="GO:0016995">
    <property type="term" value="F:cholesterol oxidase activity"/>
    <property type="evidence" value="ECO:0007669"/>
    <property type="project" value="UniProtKB-EC"/>
</dbReference>
<dbReference type="RefSeq" id="WP_208880495.1">
    <property type="nucleotide sequence ID" value="NZ_CP031320.1"/>
</dbReference>
<gene>
    <name evidence="18" type="ORF">DVA86_21180</name>
</gene>
<dbReference type="KEGG" id="sarm:DVA86_21180"/>
<dbReference type="GO" id="GO:0004769">
    <property type="term" value="F:steroid Delta-isomerase activity"/>
    <property type="evidence" value="ECO:0007669"/>
    <property type="project" value="UniProtKB-EC"/>
</dbReference>
<keyword evidence="3" id="KW-0153">Cholesterol metabolism</keyword>
<dbReference type="PANTHER" id="PTHR47470:SF1">
    <property type="entry name" value="FAD-DEPENDENT OXIDOREDUCTASE 2 FAD BINDING DOMAIN-CONTAINING PROTEIN"/>
    <property type="match status" value="1"/>
</dbReference>
<comment type="similarity">
    <text evidence="2">Belongs to the GMC oxidoreductase family.</text>
</comment>
<evidence type="ECO:0000256" key="12">
    <source>
        <dbReference type="ARBA" id="ARBA00049645"/>
    </source>
</evidence>
<evidence type="ECO:0000256" key="5">
    <source>
        <dbReference type="ARBA" id="ARBA00022827"/>
    </source>
</evidence>
<evidence type="ECO:0000256" key="6">
    <source>
        <dbReference type="ARBA" id="ARBA00023002"/>
    </source>
</evidence>